<sequence length="198" mass="21975">MASLSLESTKGVKAELTPPVPTPHWGSQSGASFTVRATTTISARPQPVLDGLLDTSTWPVWNNFVPRASLSNPSKDSDDPSRLHPGTLFTEHVDMAGRGRSTIVKMKLLMTTLDEMDEPDKKGFRAVWLGKGYPDWALRSERVHEIYEESKGRGTVYDVFETFSGPLAWAVKFFVGSTLVKRFGQWNGELKAFVEGRT</sequence>
<evidence type="ECO:0000256" key="1">
    <source>
        <dbReference type="SAM" id="MobiDB-lite"/>
    </source>
</evidence>
<feature type="region of interest" description="Disordered" evidence="1">
    <location>
        <begin position="1"/>
        <end position="30"/>
    </location>
</feature>
<keyword evidence="3" id="KW-1185">Reference proteome</keyword>
<accession>A0A8H3FJ28</accession>
<dbReference type="Proteomes" id="UP000664203">
    <property type="component" value="Unassembled WGS sequence"/>
</dbReference>
<protein>
    <recommendedName>
        <fullName evidence="4">Coenzyme Q-binding protein COQ10 START domain-containing protein</fullName>
    </recommendedName>
</protein>
<dbReference type="OrthoDB" id="509124at2759"/>
<dbReference type="SUPFAM" id="SSF55961">
    <property type="entry name" value="Bet v1-like"/>
    <property type="match status" value="1"/>
</dbReference>
<dbReference type="CDD" id="cd07822">
    <property type="entry name" value="SRPBCC_4"/>
    <property type="match status" value="1"/>
</dbReference>
<evidence type="ECO:0000313" key="2">
    <source>
        <dbReference type="EMBL" id="CAF9925474.1"/>
    </source>
</evidence>
<name>A0A8H3FJ28_9LECA</name>
<evidence type="ECO:0008006" key="4">
    <source>
        <dbReference type="Google" id="ProtNLM"/>
    </source>
</evidence>
<reference evidence="2" key="1">
    <citation type="submission" date="2021-03" db="EMBL/GenBank/DDBJ databases">
        <authorList>
            <person name="Tagirdzhanova G."/>
        </authorList>
    </citation>
    <scope>NUCLEOTIDE SEQUENCE</scope>
</reference>
<evidence type="ECO:0000313" key="3">
    <source>
        <dbReference type="Proteomes" id="UP000664203"/>
    </source>
</evidence>
<comment type="caution">
    <text evidence="2">The sequence shown here is derived from an EMBL/GenBank/DDBJ whole genome shotgun (WGS) entry which is preliminary data.</text>
</comment>
<proteinExistence type="predicted"/>
<gene>
    <name evidence="2" type="ORF">ALECFALPRED_003145</name>
</gene>
<dbReference type="AlphaFoldDB" id="A0A8H3FJ28"/>
<dbReference type="EMBL" id="CAJPDR010000204">
    <property type="protein sequence ID" value="CAF9925474.1"/>
    <property type="molecule type" value="Genomic_DNA"/>
</dbReference>
<dbReference type="InterPro" id="IPR023393">
    <property type="entry name" value="START-like_dom_sf"/>
</dbReference>
<organism evidence="2 3">
    <name type="scientific">Alectoria fallacina</name>
    <dbReference type="NCBI Taxonomy" id="1903189"/>
    <lineage>
        <taxon>Eukaryota</taxon>
        <taxon>Fungi</taxon>
        <taxon>Dikarya</taxon>
        <taxon>Ascomycota</taxon>
        <taxon>Pezizomycotina</taxon>
        <taxon>Lecanoromycetes</taxon>
        <taxon>OSLEUM clade</taxon>
        <taxon>Lecanoromycetidae</taxon>
        <taxon>Lecanorales</taxon>
        <taxon>Lecanorineae</taxon>
        <taxon>Parmeliaceae</taxon>
        <taxon>Alectoria</taxon>
    </lineage>
</organism>
<dbReference type="Gene3D" id="3.30.530.20">
    <property type="match status" value="1"/>
</dbReference>